<comment type="caution">
    <text evidence="12">The sequence shown here is derived from an EMBL/GenBank/DDBJ whole genome shotgun (WGS) entry which is preliminary data.</text>
</comment>
<evidence type="ECO:0000256" key="3">
    <source>
        <dbReference type="ARBA" id="ARBA00022723"/>
    </source>
</evidence>
<evidence type="ECO:0000313" key="12">
    <source>
        <dbReference type="EMBL" id="KKJ01676.1"/>
    </source>
</evidence>
<dbReference type="Proteomes" id="UP000034681">
    <property type="component" value="Unassembled WGS sequence"/>
</dbReference>
<accession>A0A0M2PZ01</accession>
<gene>
    <name evidence="10" type="primary">queC</name>
    <name evidence="12" type="ORF">PROH_03035</name>
</gene>
<dbReference type="GO" id="GO:0005524">
    <property type="term" value="F:ATP binding"/>
    <property type="evidence" value="ECO:0007669"/>
    <property type="project" value="UniProtKB-UniRule"/>
</dbReference>
<feature type="binding site" evidence="10">
    <location>
        <begin position="23"/>
        <end position="33"/>
    </location>
    <ligand>
        <name>ATP</name>
        <dbReference type="ChEBI" id="CHEBI:30616"/>
    </ligand>
</feature>
<dbReference type="GO" id="GO:0008270">
    <property type="term" value="F:zinc ion binding"/>
    <property type="evidence" value="ECO:0007669"/>
    <property type="project" value="UniProtKB-UniRule"/>
</dbReference>
<name>A0A0M2PZ01_PROHO</name>
<protein>
    <recommendedName>
        <fullName evidence="8 10">7-cyano-7-deazaguanine synthase</fullName>
        <ecNumber evidence="8 10">6.3.4.20</ecNumber>
    </recommendedName>
    <alternativeName>
        <fullName evidence="10">7-cyano-7-carbaguanine synthase</fullName>
    </alternativeName>
    <alternativeName>
        <fullName evidence="10">PreQ(0) synthase</fullName>
    </alternativeName>
    <alternativeName>
        <fullName evidence="10">Queuosine biosynthesis protein QueC</fullName>
    </alternativeName>
</protein>
<dbReference type="GO" id="GO:0016879">
    <property type="term" value="F:ligase activity, forming carbon-nitrogen bonds"/>
    <property type="evidence" value="ECO:0007669"/>
    <property type="project" value="UniProtKB-UniRule"/>
</dbReference>
<evidence type="ECO:0000256" key="10">
    <source>
        <dbReference type="HAMAP-Rule" id="MF_01633"/>
    </source>
</evidence>
<dbReference type="EC" id="6.3.4.20" evidence="8 10"/>
<reference evidence="12" key="1">
    <citation type="submission" date="2012-04" db="EMBL/GenBank/DDBJ databases">
        <authorList>
            <person name="Borisov I.G."/>
            <person name="Ivanikova N.V."/>
            <person name="Pinevich A.V."/>
        </authorList>
    </citation>
    <scope>NUCLEOTIDE SEQUENCE</scope>
    <source>
        <strain evidence="12">CALU 1027</strain>
    </source>
</reference>
<dbReference type="Pfam" id="PF06508">
    <property type="entry name" value="QueC"/>
    <property type="match status" value="1"/>
</dbReference>
<dbReference type="NCBIfam" id="TIGR00364">
    <property type="entry name" value="7-cyano-7-deazaguanine synthase QueC"/>
    <property type="match status" value="1"/>
</dbReference>
<evidence type="ECO:0000256" key="6">
    <source>
        <dbReference type="ARBA" id="ARBA00022840"/>
    </source>
</evidence>
<feature type="binding site" evidence="10">
    <location>
        <position position="212"/>
    </location>
    <ligand>
        <name>Zn(2+)</name>
        <dbReference type="ChEBI" id="CHEBI:29105"/>
    </ligand>
</feature>
<feature type="region of interest" description="Disordered" evidence="11">
    <location>
        <begin position="237"/>
        <end position="256"/>
    </location>
</feature>
<comment type="pathway">
    <text evidence="1 10">Purine metabolism; 7-cyano-7-deazaguanine biosynthesis.</text>
</comment>
<comment type="similarity">
    <text evidence="7 10">Belongs to the QueC family.</text>
</comment>
<keyword evidence="2 10" id="KW-0436">Ligase</keyword>
<evidence type="ECO:0000256" key="4">
    <source>
        <dbReference type="ARBA" id="ARBA00022741"/>
    </source>
</evidence>
<dbReference type="PANTHER" id="PTHR42914:SF1">
    <property type="entry name" value="7-CYANO-7-DEAZAGUANINE SYNTHASE"/>
    <property type="match status" value="1"/>
</dbReference>
<dbReference type="EMBL" id="AJTX02000002">
    <property type="protein sequence ID" value="KKJ01676.1"/>
    <property type="molecule type" value="Genomic_DNA"/>
</dbReference>
<evidence type="ECO:0000313" key="13">
    <source>
        <dbReference type="Proteomes" id="UP000034681"/>
    </source>
</evidence>
<evidence type="ECO:0000256" key="9">
    <source>
        <dbReference type="ARBA" id="ARBA00047890"/>
    </source>
</evidence>
<dbReference type="PANTHER" id="PTHR42914">
    <property type="entry name" value="7-CYANO-7-DEAZAGUANINE SYNTHASE"/>
    <property type="match status" value="1"/>
</dbReference>
<dbReference type="STRING" id="317619.GCA_000332315_03803"/>
<dbReference type="SUPFAM" id="SSF52402">
    <property type="entry name" value="Adenine nucleotide alpha hydrolases-like"/>
    <property type="match status" value="1"/>
</dbReference>
<keyword evidence="3 10" id="KW-0479">Metal-binding</keyword>
<comment type="cofactor">
    <cofactor evidence="10">
        <name>Zn(2+)</name>
        <dbReference type="ChEBI" id="CHEBI:29105"/>
    </cofactor>
    <text evidence="10">Binds 1 zinc ion per subunit.</text>
</comment>
<evidence type="ECO:0000256" key="7">
    <source>
        <dbReference type="ARBA" id="ARBA00037993"/>
    </source>
</evidence>
<evidence type="ECO:0000256" key="11">
    <source>
        <dbReference type="SAM" id="MobiDB-lite"/>
    </source>
</evidence>
<dbReference type="Gene3D" id="3.40.50.620">
    <property type="entry name" value="HUPs"/>
    <property type="match status" value="1"/>
</dbReference>
<keyword evidence="4 10" id="KW-0547">Nucleotide-binding</keyword>
<organism evidence="12 13">
    <name type="scientific">Prochlorothrix hollandica PCC 9006 = CALU 1027</name>
    <dbReference type="NCBI Taxonomy" id="317619"/>
    <lineage>
        <taxon>Bacteria</taxon>
        <taxon>Bacillati</taxon>
        <taxon>Cyanobacteriota</taxon>
        <taxon>Cyanophyceae</taxon>
        <taxon>Prochlorotrichales</taxon>
        <taxon>Prochlorotrichaceae</taxon>
        <taxon>Prochlorothrix</taxon>
    </lineage>
</organism>
<dbReference type="eggNOG" id="COG0603">
    <property type="taxonomic scope" value="Bacteria"/>
</dbReference>
<dbReference type="HAMAP" id="MF_01633">
    <property type="entry name" value="QueC"/>
    <property type="match status" value="1"/>
</dbReference>
<feature type="binding site" evidence="10">
    <location>
        <position position="204"/>
    </location>
    <ligand>
        <name>Zn(2+)</name>
        <dbReference type="ChEBI" id="CHEBI:29105"/>
    </ligand>
</feature>
<dbReference type="UniPathway" id="UPA00391"/>
<feature type="binding site" evidence="10">
    <location>
        <position position="215"/>
    </location>
    <ligand>
        <name>Zn(2+)</name>
        <dbReference type="ChEBI" id="CHEBI:29105"/>
    </ligand>
</feature>
<dbReference type="PIRSF" id="PIRSF006293">
    <property type="entry name" value="ExsB"/>
    <property type="match status" value="1"/>
</dbReference>
<feature type="binding site" evidence="10">
    <location>
        <position position="218"/>
    </location>
    <ligand>
        <name>Zn(2+)</name>
        <dbReference type="ChEBI" id="CHEBI:29105"/>
    </ligand>
</feature>
<dbReference type="InterPro" id="IPR014729">
    <property type="entry name" value="Rossmann-like_a/b/a_fold"/>
</dbReference>
<keyword evidence="10" id="KW-0671">Queuosine biosynthesis</keyword>
<sequence>MGGEQSQTPEPKPQNCPKAVVLLSGGLDSATAAAQAIADGYQPIALSLDYGQRHNRELQAAQVIARHLGIQQHYTIAVNLAQWGGSSLTDPRQTLPQDGVQDNQIPSTYVPGRNTVFIALALALAEAQGAVAIYLGINAVDYSGYPDCRPPYLEAFQALAQVSSKVGLEGHAPQLVAPLVLDSKVDIVRRALALGVPIAETWSCYGGGEEPCGTCDSCRIRDRALWDAGQPQLVSNQGRPLGQMVPLGELDHPSVS</sequence>
<evidence type="ECO:0000256" key="5">
    <source>
        <dbReference type="ARBA" id="ARBA00022833"/>
    </source>
</evidence>
<dbReference type="CDD" id="cd01995">
    <property type="entry name" value="QueC-like"/>
    <property type="match status" value="1"/>
</dbReference>
<comment type="catalytic activity">
    <reaction evidence="9 10">
        <text>7-carboxy-7-carbaguanine + NH4(+) + 2 ATP = 7-cyano-7-carbaguanine + 2 AMP + 2 diphosphate + 2 H(+)</text>
        <dbReference type="Rhea" id="RHEA:27982"/>
        <dbReference type="ChEBI" id="CHEBI:15378"/>
        <dbReference type="ChEBI" id="CHEBI:28938"/>
        <dbReference type="ChEBI" id="CHEBI:30616"/>
        <dbReference type="ChEBI" id="CHEBI:33019"/>
        <dbReference type="ChEBI" id="CHEBI:45075"/>
        <dbReference type="ChEBI" id="CHEBI:61036"/>
        <dbReference type="ChEBI" id="CHEBI:456215"/>
        <dbReference type="EC" id="6.3.4.20"/>
    </reaction>
</comment>
<evidence type="ECO:0000256" key="2">
    <source>
        <dbReference type="ARBA" id="ARBA00022598"/>
    </source>
</evidence>
<dbReference type="GO" id="GO:0008616">
    <property type="term" value="P:tRNA queuosine(34) biosynthetic process"/>
    <property type="evidence" value="ECO:0007669"/>
    <property type="project" value="UniProtKB-UniRule"/>
</dbReference>
<dbReference type="AlphaFoldDB" id="A0A0M2PZ01"/>
<keyword evidence="6 10" id="KW-0067">ATP-binding</keyword>
<comment type="function">
    <text evidence="10">Catalyzes the ATP-dependent conversion of 7-carboxy-7-deazaguanine (CDG) to 7-cyano-7-deazaguanine (preQ(0)).</text>
</comment>
<keyword evidence="13" id="KW-1185">Reference proteome</keyword>
<evidence type="ECO:0000256" key="1">
    <source>
        <dbReference type="ARBA" id="ARBA00005061"/>
    </source>
</evidence>
<dbReference type="InterPro" id="IPR018317">
    <property type="entry name" value="QueC"/>
</dbReference>
<proteinExistence type="inferred from homology"/>
<keyword evidence="5 10" id="KW-0862">Zinc</keyword>
<evidence type="ECO:0000256" key="8">
    <source>
        <dbReference type="ARBA" id="ARBA00039149"/>
    </source>
</evidence>